<evidence type="ECO:0000256" key="1">
    <source>
        <dbReference type="SAM" id="MobiDB-lite"/>
    </source>
</evidence>
<reference evidence="2" key="1">
    <citation type="submission" date="2020-02" db="EMBL/GenBank/DDBJ databases">
        <authorList>
            <person name="Meier V. D."/>
        </authorList>
    </citation>
    <scope>NUCLEOTIDE SEQUENCE</scope>
    <source>
        <strain evidence="2">AVDCRST_MAG69</strain>
    </source>
</reference>
<name>A0A6J4T9Z9_9ACTN</name>
<organism evidence="2">
    <name type="scientific">uncultured Solirubrobacteraceae bacterium</name>
    <dbReference type="NCBI Taxonomy" id="1162706"/>
    <lineage>
        <taxon>Bacteria</taxon>
        <taxon>Bacillati</taxon>
        <taxon>Actinomycetota</taxon>
        <taxon>Thermoleophilia</taxon>
        <taxon>Solirubrobacterales</taxon>
        <taxon>Solirubrobacteraceae</taxon>
        <taxon>environmental samples</taxon>
    </lineage>
</organism>
<gene>
    <name evidence="2" type="ORF">AVDCRST_MAG69-2828</name>
</gene>
<dbReference type="EMBL" id="CADCVP010000312">
    <property type="protein sequence ID" value="CAA9517028.1"/>
    <property type="molecule type" value="Genomic_DNA"/>
</dbReference>
<proteinExistence type="predicted"/>
<protein>
    <submittedName>
        <fullName evidence="2">Uncharacterized protein</fullName>
    </submittedName>
</protein>
<evidence type="ECO:0000313" key="2">
    <source>
        <dbReference type="EMBL" id="CAA9517028.1"/>
    </source>
</evidence>
<dbReference type="AlphaFoldDB" id="A0A6J4T9Z9"/>
<sequence length="41" mass="4517">MREDFPRLSPNGPGDSPFRVLVDDGHPIRPALPSSSSVWRA</sequence>
<feature type="region of interest" description="Disordered" evidence="1">
    <location>
        <begin position="1"/>
        <end position="41"/>
    </location>
</feature>
<accession>A0A6J4T9Z9</accession>